<keyword evidence="5" id="KW-1185">Reference proteome</keyword>
<reference evidence="4 5" key="1">
    <citation type="submission" date="2019-03" db="EMBL/GenBank/DDBJ databases">
        <authorList>
            <person name="Gaulin E."/>
            <person name="Dumas B."/>
        </authorList>
    </citation>
    <scope>NUCLEOTIDE SEQUENCE [LARGE SCALE GENOMIC DNA]</scope>
    <source>
        <strain evidence="4">CBS 568.67</strain>
    </source>
</reference>
<name>A0A485LJZ3_9STRA</name>
<evidence type="ECO:0000313" key="3">
    <source>
        <dbReference type="EMBL" id="KAF0685791.1"/>
    </source>
</evidence>
<dbReference type="GO" id="GO:0016491">
    <property type="term" value="F:oxidoreductase activity"/>
    <property type="evidence" value="ECO:0007669"/>
    <property type="project" value="UniProtKB-KW"/>
</dbReference>
<dbReference type="Proteomes" id="UP000332933">
    <property type="component" value="Unassembled WGS sequence"/>
</dbReference>
<accession>A0A485LJZ3</accession>
<dbReference type="InterPro" id="IPR036111">
    <property type="entry name" value="Mal/L-sulfo/L-lacto_DH-like_sf"/>
</dbReference>
<dbReference type="InterPro" id="IPR003767">
    <property type="entry name" value="Malate/L-lactate_DH-like"/>
</dbReference>
<keyword evidence="2" id="KW-0560">Oxidoreductase</keyword>
<dbReference type="Gene3D" id="1.10.1530.10">
    <property type="match status" value="1"/>
</dbReference>
<proteinExistence type="inferred from homology"/>
<dbReference type="PANTHER" id="PTHR11091:SF0">
    <property type="entry name" value="MALATE DEHYDROGENASE"/>
    <property type="match status" value="1"/>
</dbReference>
<reference evidence="3" key="2">
    <citation type="submission" date="2019-06" db="EMBL/GenBank/DDBJ databases">
        <title>Genomics analysis of Aphanomyces spp. identifies a new class of oomycete effector associated with host adaptation.</title>
        <authorList>
            <person name="Gaulin E."/>
        </authorList>
    </citation>
    <scope>NUCLEOTIDE SEQUENCE</scope>
    <source>
        <strain evidence="3">CBS 578.67</strain>
    </source>
</reference>
<dbReference type="OrthoDB" id="3512640at2759"/>
<dbReference type="EMBL" id="VJMH01007048">
    <property type="protein sequence ID" value="KAF0685791.1"/>
    <property type="molecule type" value="Genomic_DNA"/>
</dbReference>
<gene>
    <name evidence="4" type="primary">Aste57867_22399</name>
    <name evidence="3" type="ORF">As57867_022329</name>
    <name evidence="4" type="ORF">ASTE57867_22399</name>
</gene>
<comment type="similarity">
    <text evidence="1">Belongs to the LDH2/MDH2 oxidoreductase family.</text>
</comment>
<dbReference type="EMBL" id="CAADRA010007074">
    <property type="protein sequence ID" value="VFT99062.1"/>
    <property type="molecule type" value="Genomic_DNA"/>
</dbReference>
<dbReference type="Gene3D" id="3.30.1370.60">
    <property type="entry name" value="Hypothetical oxidoreductase yiak, domain 2"/>
    <property type="match status" value="1"/>
</dbReference>
<protein>
    <submittedName>
        <fullName evidence="4">Aste57867_22399 protein</fullName>
    </submittedName>
</protein>
<organism evidence="4 5">
    <name type="scientific">Aphanomyces stellatus</name>
    <dbReference type="NCBI Taxonomy" id="120398"/>
    <lineage>
        <taxon>Eukaryota</taxon>
        <taxon>Sar</taxon>
        <taxon>Stramenopiles</taxon>
        <taxon>Oomycota</taxon>
        <taxon>Saprolegniomycetes</taxon>
        <taxon>Saprolegniales</taxon>
        <taxon>Verrucalvaceae</taxon>
        <taxon>Aphanomyces</taxon>
    </lineage>
</organism>
<evidence type="ECO:0000313" key="4">
    <source>
        <dbReference type="EMBL" id="VFT99062.1"/>
    </source>
</evidence>
<evidence type="ECO:0000256" key="1">
    <source>
        <dbReference type="ARBA" id="ARBA00006056"/>
    </source>
</evidence>
<dbReference type="InterPro" id="IPR043144">
    <property type="entry name" value="Mal/L-sulf/L-lact_DH-like_ah"/>
</dbReference>
<dbReference type="Pfam" id="PF02615">
    <property type="entry name" value="Ldh_2"/>
    <property type="match status" value="1"/>
</dbReference>
<sequence length="342" mass="36460">MTLSTVVQVPVEELAKHTRLALNVLGYTPDESAVLERVLLYAQLRGNTQGVVKLVTKNLDKAAEAYTKAIQVERDTPTTASVNGCQHCGMLVVQRATDIAIAKAKAIGASVVTCRNYSTSTGAIGYYAQEIARQGLIALVFSGSPELVAPHGGKTPLFGTNPIAIGFPRDDHETPLVMDLATSAISYFAVILAKIAKQSIPENVALDKDGRPTTDPNAMHSILPFGGHKGSALALAVELFSNALAGGAIHDKNQSNDWASCVVAIDPARFHPSLAAFTARVEQVLGRVKSSKTVSRTGTIWLPGERGNVIHHRHVTQGTIGIESGLWRQLQEFTAPAKTSRL</sequence>
<dbReference type="PANTHER" id="PTHR11091">
    <property type="entry name" value="OXIDOREDUCTASE-RELATED"/>
    <property type="match status" value="1"/>
</dbReference>
<dbReference type="AlphaFoldDB" id="A0A485LJZ3"/>
<evidence type="ECO:0000313" key="5">
    <source>
        <dbReference type="Proteomes" id="UP000332933"/>
    </source>
</evidence>
<dbReference type="SUPFAM" id="SSF89733">
    <property type="entry name" value="L-sulfolactate dehydrogenase-like"/>
    <property type="match status" value="1"/>
</dbReference>
<dbReference type="InterPro" id="IPR043143">
    <property type="entry name" value="Mal/L-sulf/L-lact_DH-like_NADP"/>
</dbReference>
<evidence type="ECO:0000256" key="2">
    <source>
        <dbReference type="ARBA" id="ARBA00023002"/>
    </source>
</evidence>